<evidence type="ECO:0000313" key="2">
    <source>
        <dbReference type="Proteomes" id="UP000324222"/>
    </source>
</evidence>
<comment type="caution">
    <text evidence="1">The sequence shown here is derived from an EMBL/GenBank/DDBJ whole genome shotgun (WGS) entry which is preliminary data.</text>
</comment>
<organism evidence="1 2">
    <name type="scientific">Portunus trituberculatus</name>
    <name type="common">Swimming crab</name>
    <name type="synonym">Neptunus trituberculatus</name>
    <dbReference type="NCBI Taxonomy" id="210409"/>
    <lineage>
        <taxon>Eukaryota</taxon>
        <taxon>Metazoa</taxon>
        <taxon>Ecdysozoa</taxon>
        <taxon>Arthropoda</taxon>
        <taxon>Crustacea</taxon>
        <taxon>Multicrustacea</taxon>
        <taxon>Malacostraca</taxon>
        <taxon>Eumalacostraca</taxon>
        <taxon>Eucarida</taxon>
        <taxon>Decapoda</taxon>
        <taxon>Pleocyemata</taxon>
        <taxon>Brachyura</taxon>
        <taxon>Eubrachyura</taxon>
        <taxon>Portunoidea</taxon>
        <taxon>Portunidae</taxon>
        <taxon>Portuninae</taxon>
        <taxon>Portunus</taxon>
    </lineage>
</organism>
<accession>A0A5B7DUC6</accession>
<dbReference type="EMBL" id="VSRR010001411">
    <property type="protein sequence ID" value="MPC25058.1"/>
    <property type="molecule type" value="Genomic_DNA"/>
</dbReference>
<keyword evidence="2" id="KW-1185">Reference proteome</keyword>
<protein>
    <submittedName>
        <fullName evidence="1">Uncharacterized protein</fullName>
    </submittedName>
</protein>
<dbReference type="Proteomes" id="UP000324222">
    <property type="component" value="Unassembled WGS sequence"/>
</dbReference>
<evidence type="ECO:0000313" key="1">
    <source>
        <dbReference type="EMBL" id="MPC25058.1"/>
    </source>
</evidence>
<sequence length="80" mass="8785">MYWGEPVAYCSSPLTRSSGRWGLHVAAADDRGRRGGVGGGGEGVACPRRSRGGWWRILGTGWDAAGDLEQVKRRPEYCYR</sequence>
<gene>
    <name evidence="1" type="ORF">E2C01_018157</name>
</gene>
<name>A0A5B7DUC6_PORTR</name>
<reference evidence="1 2" key="1">
    <citation type="submission" date="2019-05" db="EMBL/GenBank/DDBJ databases">
        <title>Another draft genome of Portunus trituberculatus and its Hox gene families provides insights of decapod evolution.</title>
        <authorList>
            <person name="Jeong J.-H."/>
            <person name="Song I."/>
            <person name="Kim S."/>
            <person name="Choi T."/>
            <person name="Kim D."/>
            <person name="Ryu S."/>
            <person name="Kim W."/>
        </authorList>
    </citation>
    <scope>NUCLEOTIDE SEQUENCE [LARGE SCALE GENOMIC DNA]</scope>
    <source>
        <tissue evidence="1">Muscle</tissue>
    </source>
</reference>
<proteinExistence type="predicted"/>
<dbReference type="AlphaFoldDB" id="A0A5B7DUC6"/>